<dbReference type="AlphaFoldDB" id="A0A2T2Y1G4"/>
<keyword evidence="4" id="KW-1185">Reference proteome</keyword>
<feature type="domain" description="YdgH/BhsA/McbA-like" evidence="2">
    <location>
        <begin position="53"/>
        <end position="108"/>
    </location>
</feature>
<accession>A0A2T2Y1G4</accession>
<dbReference type="InterPro" id="IPR025543">
    <property type="entry name" value="Dodecin-like"/>
</dbReference>
<organism evidence="3 4">
    <name type="scientific">Kluyvera genomosp. 2</name>
    <dbReference type="NCBI Taxonomy" id="2774054"/>
    <lineage>
        <taxon>Bacteria</taxon>
        <taxon>Pseudomonadati</taxon>
        <taxon>Pseudomonadota</taxon>
        <taxon>Gammaproteobacteria</taxon>
        <taxon>Enterobacterales</taxon>
        <taxon>Enterobacteriaceae</taxon>
        <taxon>Kluyvera</taxon>
    </lineage>
</organism>
<dbReference type="PROSITE" id="PS51257">
    <property type="entry name" value="PROKAR_LIPOPROTEIN"/>
    <property type="match status" value="1"/>
</dbReference>
<dbReference type="InterPro" id="IPR036275">
    <property type="entry name" value="YdgH-like_sf"/>
</dbReference>
<dbReference type="EMBL" id="PYHO01000009">
    <property type="protein sequence ID" value="PSR46308.1"/>
    <property type="molecule type" value="Genomic_DNA"/>
</dbReference>
<gene>
    <name evidence="3" type="ORF">C8256_13230</name>
</gene>
<dbReference type="SUPFAM" id="SSF159871">
    <property type="entry name" value="YdgH-like"/>
    <property type="match status" value="1"/>
</dbReference>
<evidence type="ECO:0000313" key="4">
    <source>
        <dbReference type="Proteomes" id="UP000240892"/>
    </source>
</evidence>
<dbReference type="Pfam" id="PF07338">
    <property type="entry name" value="YdgH_BhsA-like"/>
    <property type="match status" value="1"/>
</dbReference>
<comment type="caution">
    <text evidence="3">The sequence shown here is derived from an EMBL/GenBank/DDBJ whole genome shotgun (WGS) entry which is preliminary data.</text>
</comment>
<reference evidence="3 4" key="1">
    <citation type="submission" date="2018-03" db="EMBL/GenBank/DDBJ databases">
        <title>First report of an OXA-48+CTX-M-M-producing Kluyvera ascorbata clone recovered from patients admitted in a University Hospital in Madrid, Spain.</title>
        <authorList>
            <person name="Hernandez-Garcia M."/>
            <person name="Leon-Sampedro R."/>
            <person name="Perez-Viso B."/>
            <person name="Morosini M.I."/>
            <person name="Lopez-Fresnena N."/>
            <person name="Coque T.M."/>
            <person name="Bonten M."/>
            <person name="Malhotra-Kumar S."/>
            <person name="Ruiz-Garbajosa P."/>
            <person name="Canton R."/>
        </authorList>
    </citation>
    <scope>NUCLEOTIDE SEQUENCE [LARGE SCALE GENOMIC DNA]</scope>
    <source>
        <strain evidence="3 4">KA2</strain>
    </source>
</reference>
<dbReference type="Gene3D" id="3.30.1660.10">
    <property type="entry name" value="Flavin-binding protein dodecin"/>
    <property type="match status" value="1"/>
</dbReference>
<evidence type="ECO:0000259" key="2">
    <source>
        <dbReference type="Pfam" id="PF07338"/>
    </source>
</evidence>
<dbReference type="STRING" id="1006000.GKAS_01642"/>
<sequence>MAIRKREMAIKRLIPLLLALLLSGCSLLEGSPEAPPPVTDHPQEIRRNQTEGLQRMGTVSALVYGSPMDVEETIKAKVAAQKADYYVIVMIDDTVVPGQWYSQAILYRK</sequence>
<proteinExistence type="predicted"/>
<dbReference type="NCBIfam" id="NF011433">
    <property type="entry name" value="PRK14864.1"/>
    <property type="match status" value="1"/>
</dbReference>
<dbReference type="PANTHER" id="PTHR34156">
    <property type="entry name" value="OUTER MEMBRANE PROTEIN-RELATED-RELATED"/>
    <property type="match status" value="1"/>
</dbReference>
<dbReference type="Proteomes" id="UP000240892">
    <property type="component" value="Unassembled WGS sequence"/>
</dbReference>
<evidence type="ECO:0000313" key="3">
    <source>
        <dbReference type="EMBL" id="PSR46308.1"/>
    </source>
</evidence>
<dbReference type="InterPro" id="IPR051096">
    <property type="entry name" value="BhsA/McbA_stress_biofilm_assoc"/>
</dbReference>
<dbReference type="PANTHER" id="PTHR34156:SF11">
    <property type="entry name" value="LIPOPROTEIN BSMA"/>
    <property type="match status" value="1"/>
</dbReference>
<keyword evidence="1" id="KW-0732">Signal</keyword>
<protein>
    <submittedName>
        <fullName evidence="3">Biofilm peroxide resistance protein BsmA</fullName>
    </submittedName>
</protein>
<name>A0A2T2Y1G4_9ENTR</name>
<evidence type="ECO:0000256" key="1">
    <source>
        <dbReference type="ARBA" id="ARBA00022729"/>
    </source>
</evidence>
<dbReference type="InterPro" id="IPR010854">
    <property type="entry name" value="YdgH/BhsA/McbA-like_dom"/>
</dbReference>